<dbReference type="Pfam" id="PF10282">
    <property type="entry name" value="Lactonase"/>
    <property type="match status" value="1"/>
</dbReference>
<gene>
    <name evidence="2" type="primary">pgl_18</name>
    <name evidence="2" type="ORF">SDC9_138932</name>
</gene>
<protein>
    <submittedName>
        <fullName evidence="2">6-phosphogluconolactonase</fullName>
        <ecNumber evidence="2">3.1.1.31</ecNumber>
    </submittedName>
</protein>
<dbReference type="EMBL" id="VSSQ01038807">
    <property type="protein sequence ID" value="MPM91798.1"/>
    <property type="molecule type" value="Genomic_DNA"/>
</dbReference>
<sequence length="196" mass="21848">MAGCHQVIFFQDKLLVPCLFLDEVKILNEDLEIIDSITLPKGSGPRHGVISTDNKRLYLNTELSNELFTYEIVDGVFECIHQMSILPNSETNKEGTAALRISRNGRKLYISTRGLNIISVVDIGGHLPKLLQFEQSGGNHPRDILDVANDKYLLVANRFSNELLAYRLLQGRIGIVTSKLDIPEGVSIVMKGDLND</sequence>
<dbReference type="EC" id="3.1.1.31" evidence="2"/>
<dbReference type="GO" id="GO:0017057">
    <property type="term" value="F:6-phosphogluconolactonase activity"/>
    <property type="evidence" value="ECO:0007669"/>
    <property type="project" value="UniProtKB-EC"/>
</dbReference>
<comment type="similarity">
    <text evidence="1">Belongs to the cycloisomerase 2 family.</text>
</comment>
<keyword evidence="2" id="KW-0378">Hydrolase</keyword>
<dbReference type="InterPro" id="IPR015943">
    <property type="entry name" value="WD40/YVTN_repeat-like_dom_sf"/>
</dbReference>
<accession>A0A645DRN8</accession>
<evidence type="ECO:0000313" key="2">
    <source>
        <dbReference type="EMBL" id="MPM91798.1"/>
    </source>
</evidence>
<dbReference type="SUPFAM" id="SSF50974">
    <property type="entry name" value="Nitrous oxide reductase, N-terminal domain"/>
    <property type="match status" value="1"/>
</dbReference>
<dbReference type="InterPro" id="IPR050282">
    <property type="entry name" value="Cycloisomerase_2"/>
</dbReference>
<dbReference type="InterPro" id="IPR019405">
    <property type="entry name" value="Lactonase_7-beta_prop"/>
</dbReference>
<dbReference type="InterPro" id="IPR011045">
    <property type="entry name" value="N2O_reductase_N"/>
</dbReference>
<proteinExistence type="inferred from homology"/>
<organism evidence="2">
    <name type="scientific">bioreactor metagenome</name>
    <dbReference type="NCBI Taxonomy" id="1076179"/>
    <lineage>
        <taxon>unclassified sequences</taxon>
        <taxon>metagenomes</taxon>
        <taxon>ecological metagenomes</taxon>
    </lineage>
</organism>
<dbReference type="Gene3D" id="2.130.10.10">
    <property type="entry name" value="YVTN repeat-like/Quinoprotein amine dehydrogenase"/>
    <property type="match status" value="1"/>
</dbReference>
<evidence type="ECO:0000256" key="1">
    <source>
        <dbReference type="ARBA" id="ARBA00005564"/>
    </source>
</evidence>
<dbReference type="AlphaFoldDB" id="A0A645DRN8"/>
<reference evidence="2" key="1">
    <citation type="submission" date="2019-08" db="EMBL/GenBank/DDBJ databases">
        <authorList>
            <person name="Kucharzyk K."/>
            <person name="Murdoch R.W."/>
            <person name="Higgins S."/>
            <person name="Loffler F."/>
        </authorList>
    </citation>
    <scope>NUCLEOTIDE SEQUENCE</scope>
</reference>
<dbReference type="PANTHER" id="PTHR30344">
    <property type="entry name" value="6-PHOSPHOGLUCONOLACTONASE-RELATED"/>
    <property type="match status" value="1"/>
</dbReference>
<name>A0A645DRN8_9ZZZZ</name>
<dbReference type="PANTHER" id="PTHR30344:SF1">
    <property type="entry name" value="6-PHOSPHOGLUCONOLACTONASE"/>
    <property type="match status" value="1"/>
</dbReference>
<comment type="caution">
    <text evidence="2">The sequence shown here is derived from an EMBL/GenBank/DDBJ whole genome shotgun (WGS) entry which is preliminary data.</text>
</comment>